<evidence type="ECO:0000259" key="4">
    <source>
        <dbReference type="Pfam" id="PF15739"/>
    </source>
</evidence>
<dbReference type="AlphaFoldDB" id="A0A814B869"/>
<name>A0A814B869_9BILA</name>
<evidence type="ECO:0000256" key="1">
    <source>
        <dbReference type="ARBA" id="ARBA00023054"/>
    </source>
</evidence>
<gene>
    <name evidence="6" type="ORF">FNK824_LOCUS3321</name>
    <name evidence="7" type="ORF">OTI717_LOCUS30131</name>
    <name evidence="5" type="ORF">SEV965_LOCUS6808</name>
</gene>
<feature type="domain" description="Translin-associated factor X-interacting protein 1 N-terminal" evidence="4">
    <location>
        <begin position="34"/>
        <end position="136"/>
    </location>
</feature>
<dbReference type="InterPro" id="IPR016024">
    <property type="entry name" value="ARM-type_fold"/>
</dbReference>
<dbReference type="Gene3D" id="1.25.40.30">
    <property type="match status" value="1"/>
</dbReference>
<evidence type="ECO:0000256" key="3">
    <source>
        <dbReference type="SAM" id="MobiDB-lite"/>
    </source>
</evidence>
<dbReference type="EMBL" id="CAJOAX010007926">
    <property type="protein sequence ID" value="CAF4021643.1"/>
    <property type="molecule type" value="Genomic_DNA"/>
</dbReference>
<dbReference type="InterPro" id="IPR012331">
    <property type="entry name" value="Clathrin_H-chain_linker"/>
</dbReference>
<dbReference type="Proteomes" id="UP000663889">
    <property type="component" value="Unassembled WGS sequence"/>
</dbReference>
<dbReference type="EMBL" id="CAJOBE010000221">
    <property type="protein sequence ID" value="CAF3599063.1"/>
    <property type="molecule type" value="Genomic_DNA"/>
</dbReference>
<dbReference type="Pfam" id="PF13838">
    <property type="entry name" value="Clathrin_H_link"/>
    <property type="match status" value="1"/>
</dbReference>
<dbReference type="PANTHER" id="PTHR10292:SF11">
    <property type="entry name" value="CLATHRIN HEAVY CHAIN LINKER DOMAIN-CONTAINING PROTEIN 1"/>
    <property type="match status" value="1"/>
</dbReference>
<dbReference type="Proteomes" id="UP000663874">
    <property type="component" value="Unassembled WGS sequence"/>
</dbReference>
<dbReference type="EMBL" id="CAJNOU010000228">
    <property type="protein sequence ID" value="CAF0924078.1"/>
    <property type="molecule type" value="Genomic_DNA"/>
</dbReference>
<organism evidence="5 8">
    <name type="scientific">Rotaria sordida</name>
    <dbReference type="NCBI Taxonomy" id="392033"/>
    <lineage>
        <taxon>Eukaryota</taxon>
        <taxon>Metazoa</taxon>
        <taxon>Spiralia</taxon>
        <taxon>Gnathifera</taxon>
        <taxon>Rotifera</taxon>
        <taxon>Eurotatoria</taxon>
        <taxon>Bdelloidea</taxon>
        <taxon>Philodinida</taxon>
        <taxon>Philodinidae</taxon>
        <taxon>Rotaria</taxon>
    </lineage>
</organism>
<keyword evidence="1 2" id="KW-0175">Coiled coil</keyword>
<dbReference type="SUPFAM" id="SSF48371">
    <property type="entry name" value="ARM repeat"/>
    <property type="match status" value="1"/>
</dbReference>
<dbReference type="InterPro" id="IPR032755">
    <property type="entry name" value="TSNAXIP1_N"/>
</dbReference>
<evidence type="ECO:0000313" key="7">
    <source>
        <dbReference type="EMBL" id="CAF4021643.1"/>
    </source>
</evidence>
<accession>A0A814B869</accession>
<reference evidence="5" key="1">
    <citation type="submission" date="2021-02" db="EMBL/GenBank/DDBJ databases">
        <authorList>
            <person name="Nowell W R."/>
        </authorList>
    </citation>
    <scope>NUCLEOTIDE SEQUENCE</scope>
</reference>
<dbReference type="Pfam" id="PF15739">
    <property type="entry name" value="TSNAXIP1_N"/>
    <property type="match status" value="1"/>
</dbReference>
<evidence type="ECO:0000313" key="8">
    <source>
        <dbReference type="Proteomes" id="UP000663889"/>
    </source>
</evidence>
<sequence>MDIDLSDVKSNDTVPLTTRDRNFFTQLNQFMKDESAKVGGIPSKERFAIFRLAFEKIIEKSSLYRPLFRAIKQEYEECIGALESGADEVESMSADLHRLVLQPKTFLLRQKRCMELEDKLAIIEQENKQIEREIAEVLTQIEDDETKSSKEIINNTDTFTQPRTGHRRIPGLTFAEETDLKELEKYHDFIRDKYLRLEENSSTKYTKKEKRIEMQNLFEQKLSDLDKQREQRLTLRNRIRLYHLAWRNIKKFTEEKQTSSIMNINSTLLEDVLMNAIYESSNIFPKSENDDDDIDNESFYDKEAGVILDHIEIFMDMIDKGNYKEASYVAACSPKGVLRNMETLLKFKALKKPSNEDISPWLFHCKVLAETALEAPFIPDMIISLECAKAACSENHLELLYKWIAEERLTCSFEMAQLVERSGALDLAEFIYRQVNAYYEVASCLLQTDSSKRCLDYLISIDESIPSMQDLLTKLFNQYPSIKFAVDIVNYAPKKYLQADELVLLFLQLDQHVNAIQFVEQLIQEKGTNCEKEEAEKLQTCFDLLKKYSYLAYDKTSSLATEDENTNPAETERELAHRLTRRITRSALERFRRARRRSSTNSITLEPIQEHPTPSPPSPSETPLCHQDFFNDFSGKLYFSDDVELKKDDLTESIDGYE</sequence>
<proteinExistence type="predicted"/>
<comment type="caution">
    <text evidence="5">The sequence shown here is derived from an EMBL/GenBank/DDBJ whole genome shotgun (WGS) entry which is preliminary data.</text>
</comment>
<feature type="region of interest" description="Disordered" evidence="3">
    <location>
        <begin position="592"/>
        <end position="627"/>
    </location>
</feature>
<evidence type="ECO:0000313" key="5">
    <source>
        <dbReference type="EMBL" id="CAF0924078.1"/>
    </source>
</evidence>
<evidence type="ECO:0000313" key="6">
    <source>
        <dbReference type="EMBL" id="CAF3599063.1"/>
    </source>
</evidence>
<dbReference type="PANTHER" id="PTHR10292">
    <property type="entry name" value="CLATHRIN HEAVY CHAIN RELATED"/>
    <property type="match status" value="1"/>
</dbReference>
<dbReference type="Proteomes" id="UP000663823">
    <property type="component" value="Unassembled WGS sequence"/>
</dbReference>
<feature type="coiled-coil region" evidence="2">
    <location>
        <begin position="113"/>
        <end position="147"/>
    </location>
</feature>
<evidence type="ECO:0000256" key="2">
    <source>
        <dbReference type="SAM" id="Coils"/>
    </source>
</evidence>
<protein>
    <recommendedName>
        <fullName evidence="4">Translin-associated factor X-interacting protein 1 N-terminal domain-containing protein</fullName>
    </recommendedName>
</protein>